<dbReference type="EMBL" id="KK198753">
    <property type="protein sequence ID" value="KCW90646.1"/>
    <property type="molecule type" value="Genomic_DNA"/>
</dbReference>
<organism evidence="1">
    <name type="scientific">Eucalyptus grandis</name>
    <name type="common">Flooded gum</name>
    <dbReference type="NCBI Taxonomy" id="71139"/>
    <lineage>
        <taxon>Eukaryota</taxon>
        <taxon>Viridiplantae</taxon>
        <taxon>Streptophyta</taxon>
        <taxon>Embryophyta</taxon>
        <taxon>Tracheophyta</taxon>
        <taxon>Spermatophyta</taxon>
        <taxon>Magnoliopsida</taxon>
        <taxon>eudicotyledons</taxon>
        <taxon>Gunneridae</taxon>
        <taxon>Pentapetalae</taxon>
        <taxon>rosids</taxon>
        <taxon>malvids</taxon>
        <taxon>Myrtales</taxon>
        <taxon>Myrtaceae</taxon>
        <taxon>Myrtoideae</taxon>
        <taxon>Eucalypteae</taxon>
        <taxon>Eucalyptus</taxon>
    </lineage>
</organism>
<protein>
    <submittedName>
        <fullName evidence="1">Uncharacterized protein</fullName>
    </submittedName>
</protein>
<proteinExistence type="predicted"/>
<dbReference type="InParanoid" id="A0A059DJU6"/>
<dbReference type="AlphaFoldDB" id="A0A059DJU6"/>
<sequence length="82" mass="9509">MAITIDNPCGTINASLRKFPTKDGSMKDIPYFLSETKRTRSKEARLLDLKKKKRTKNNFVWMELVEANKDYLFCMDGTCRGQ</sequence>
<evidence type="ECO:0000313" key="1">
    <source>
        <dbReference type="EMBL" id="KCW90646.1"/>
    </source>
</evidence>
<dbReference type="Gramene" id="KCW90646">
    <property type="protein sequence ID" value="KCW90646"/>
    <property type="gene ID" value="EUGRSUZ_A02750"/>
</dbReference>
<gene>
    <name evidence="1" type="ORF">EUGRSUZ_A02750</name>
</gene>
<reference evidence="1" key="1">
    <citation type="submission" date="2013-07" db="EMBL/GenBank/DDBJ databases">
        <title>The genome of Eucalyptus grandis.</title>
        <authorList>
            <person name="Schmutz J."/>
            <person name="Hayes R."/>
            <person name="Myburg A."/>
            <person name="Tuskan G."/>
            <person name="Grattapaglia D."/>
            <person name="Rokhsar D.S."/>
        </authorList>
    </citation>
    <scope>NUCLEOTIDE SEQUENCE</scope>
    <source>
        <tissue evidence="1">Leaf extractions</tissue>
    </source>
</reference>
<name>A0A059DJU6_EUCGR</name>
<accession>A0A059DJU6</accession>